<dbReference type="EMBL" id="JABXYM010000001">
    <property type="protein sequence ID" value="MCR6097300.1"/>
    <property type="molecule type" value="Genomic_DNA"/>
</dbReference>
<feature type="domain" description="ABC transporter" evidence="5">
    <location>
        <begin position="5"/>
        <end position="235"/>
    </location>
</feature>
<dbReference type="PROSITE" id="PS50893">
    <property type="entry name" value="ABC_TRANSPORTER_2"/>
    <property type="match status" value="1"/>
</dbReference>
<evidence type="ECO:0000259" key="5">
    <source>
        <dbReference type="PROSITE" id="PS50893"/>
    </source>
</evidence>
<dbReference type="PANTHER" id="PTHR43335">
    <property type="entry name" value="ABC TRANSPORTER, ATP-BINDING PROTEIN"/>
    <property type="match status" value="1"/>
</dbReference>
<dbReference type="GO" id="GO:0016887">
    <property type="term" value="F:ATP hydrolysis activity"/>
    <property type="evidence" value="ECO:0007669"/>
    <property type="project" value="InterPro"/>
</dbReference>
<sequence>MENILKVEDLTVKIKKKTVLSEVNLNIEKGKIYGLLGPNGAGKTTLLKVLLGVFRPTSGTITFQGQNLYDHPDKSLISSIGSIIEFPGFYDNLTLMENLLLHMRYLNQDLSEAHICSLLKKVGLYKHKEKLFSETSLGMKQRLGIARAMAHQPKLLLLDEPTNGLDPHGIKEVREMLIQEVASKGTTVIISSHLLNEIDLMADDIIFMNNGNIIFEMAMNMVDRTKNYMYKLSTPFDLQPELMAELHGQRIFQEEDYVEFVSPFGQREVKVLLEQYKIPVIKLEVFELSLEDLYLKLLSRGEEYELTY</sequence>
<proteinExistence type="inferred from homology"/>
<dbReference type="RefSeq" id="WP_257821701.1">
    <property type="nucleotide sequence ID" value="NZ_JABXYM010000001.1"/>
</dbReference>
<dbReference type="InterPro" id="IPR003439">
    <property type="entry name" value="ABC_transporter-like_ATP-bd"/>
</dbReference>
<keyword evidence="4 6" id="KW-0067">ATP-binding</keyword>
<evidence type="ECO:0000256" key="2">
    <source>
        <dbReference type="ARBA" id="ARBA00022448"/>
    </source>
</evidence>
<evidence type="ECO:0000256" key="4">
    <source>
        <dbReference type="ARBA" id="ARBA00022840"/>
    </source>
</evidence>
<dbReference type="Gene3D" id="3.40.50.300">
    <property type="entry name" value="P-loop containing nucleotide triphosphate hydrolases"/>
    <property type="match status" value="1"/>
</dbReference>
<comment type="caution">
    <text evidence="6">The sequence shown here is derived from an EMBL/GenBank/DDBJ whole genome shotgun (WGS) entry which is preliminary data.</text>
</comment>
<dbReference type="AlphaFoldDB" id="A0A9Q4B3I7"/>
<keyword evidence="2" id="KW-0813">Transport</keyword>
<dbReference type="GO" id="GO:0005524">
    <property type="term" value="F:ATP binding"/>
    <property type="evidence" value="ECO:0007669"/>
    <property type="project" value="UniProtKB-KW"/>
</dbReference>
<evidence type="ECO:0000256" key="1">
    <source>
        <dbReference type="ARBA" id="ARBA00005417"/>
    </source>
</evidence>
<reference evidence="6" key="1">
    <citation type="submission" date="2020-06" db="EMBL/GenBank/DDBJ databases">
        <title>Insight into the genomes of haloalkaliphilic bacilli from Kenyan soda lakes.</title>
        <authorList>
            <person name="Mwirichia R."/>
            <person name="Villamizar G.C."/>
            <person name="Poehlein A."/>
            <person name="Mugweru J."/>
            <person name="Kipnyargis A."/>
            <person name="Kiplimo D."/>
            <person name="Orwa P."/>
            <person name="Daniel R."/>
        </authorList>
    </citation>
    <scope>NUCLEOTIDE SEQUENCE</scope>
    <source>
        <strain evidence="6">B1096_S55</strain>
    </source>
</reference>
<dbReference type="PANTHER" id="PTHR43335:SF8">
    <property type="entry name" value="ABC TRANSPORTER, ATP-BINDING PROTEIN"/>
    <property type="match status" value="1"/>
</dbReference>
<dbReference type="SUPFAM" id="SSF52540">
    <property type="entry name" value="P-loop containing nucleoside triphosphate hydrolases"/>
    <property type="match status" value="1"/>
</dbReference>
<gene>
    <name evidence="6" type="ORF">HXA33_12165</name>
</gene>
<dbReference type="SMART" id="SM00382">
    <property type="entry name" value="AAA"/>
    <property type="match status" value="1"/>
</dbReference>
<organism evidence="6 7">
    <name type="scientific">Salipaludibacillus agaradhaerens</name>
    <name type="common">Bacillus agaradhaerens</name>
    <dbReference type="NCBI Taxonomy" id="76935"/>
    <lineage>
        <taxon>Bacteria</taxon>
        <taxon>Bacillati</taxon>
        <taxon>Bacillota</taxon>
        <taxon>Bacilli</taxon>
        <taxon>Bacillales</taxon>
        <taxon>Bacillaceae</taxon>
    </lineage>
</organism>
<evidence type="ECO:0000313" key="7">
    <source>
        <dbReference type="Proteomes" id="UP001057753"/>
    </source>
</evidence>
<comment type="similarity">
    <text evidence="1">Belongs to the ABC transporter superfamily.</text>
</comment>
<dbReference type="Proteomes" id="UP001057753">
    <property type="component" value="Unassembled WGS sequence"/>
</dbReference>
<name>A0A9Q4B3I7_SALAG</name>
<accession>A0A9Q4B3I7</accession>
<dbReference type="InterPro" id="IPR027417">
    <property type="entry name" value="P-loop_NTPase"/>
</dbReference>
<evidence type="ECO:0000256" key="3">
    <source>
        <dbReference type="ARBA" id="ARBA00022741"/>
    </source>
</evidence>
<keyword evidence="7" id="KW-1185">Reference proteome</keyword>
<evidence type="ECO:0000313" key="6">
    <source>
        <dbReference type="EMBL" id="MCR6097300.1"/>
    </source>
</evidence>
<dbReference type="InterPro" id="IPR003593">
    <property type="entry name" value="AAA+_ATPase"/>
</dbReference>
<keyword evidence="3" id="KW-0547">Nucleotide-binding</keyword>
<protein>
    <submittedName>
        <fullName evidence="6">ABC transporter ATP-binding protein</fullName>
    </submittedName>
</protein>
<dbReference type="Pfam" id="PF00005">
    <property type="entry name" value="ABC_tran"/>
    <property type="match status" value="1"/>
</dbReference>